<dbReference type="InterPro" id="IPR052163">
    <property type="entry name" value="DGC-Regulatory_Protein"/>
</dbReference>
<feature type="transmembrane region" description="Helical" evidence="1">
    <location>
        <begin position="351"/>
        <end position="368"/>
    </location>
</feature>
<dbReference type="PANTHER" id="PTHR46663:SF2">
    <property type="entry name" value="GGDEF DOMAIN-CONTAINING PROTEIN"/>
    <property type="match status" value="1"/>
</dbReference>
<dbReference type="Gene3D" id="2.60.40.2380">
    <property type="match status" value="1"/>
</dbReference>
<protein>
    <submittedName>
        <fullName evidence="4">Diguanylate cyclase (GGDEF)-like protein</fullName>
    </submittedName>
</protein>
<comment type="caution">
    <text evidence="4">The sequence shown here is derived from an EMBL/GenBank/DDBJ whole genome shotgun (WGS) entry which is preliminary data.</text>
</comment>
<evidence type="ECO:0000256" key="1">
    <source>
        <dbReference type="SAM" id="Phobius"/>
    </source>
</evidence>
<feature type="transmembrane region" description="Helical" evidence="1">
    <location>
        <begin position="203"/>
        <end position="222"/>
    </location>
</feature>
<evidence type="ECO:0000313" key="5">
    <source>
        <dbReference type="Proteomes" id="UP001180487"/>
    </source>
</evidence>
<feature type="signal peptide" evidence="2">
    <location>
        <begin position="1"/>
        <end position="37"/>
    </location>
</feature>
<dbReference type="InterPro" id="IPR043128">
    <property type="entry name" value="Rev_trsase/Diguanyl_cyclase"/>
</dbReference>
<feature type="domain" description="GGDEF" evidence="3">
    <location>
        <begin position="495"/>
        <end position="628"/>
    </location>
</feature>
<dbReference type="Pfam" id="PF00990">
    <property type="entry name" value="GGDEF"/>
    <property type="match status" value="1"/>
</dbReference>
<dbReference type="PROSITE" id="PS50887">
    <property type="entry name" value="GGDEF"/>
    <property type="match status" value="1"/>
</dbReference>
<evidence type="ECO:0000313" key="4">
    <source>
        <dbReference type="EMBL" id="MDR7376137.1"/>
    </source>
</evidence>
<dbReference type="Pfam" id="PF07696">
    <property type="entry name" value="7TMR-DISMED2"/>
    <property type="match status" value="1"/>
</dbReference>
<proteinExistence type="predicted"/>
<feature type="transmembrane region" description="Helical" evidence="1">
    <location>
        <begin position="380"/>
        <end position="401"/>
    </location>
</feature>
<dbReference type="InterPro" id="IPR011623">
    <property type="entry name" value="7TMR_DISM_rcpt_extracell_dom1"/>
</dbReference>
<keyword evidence="1" id="KW-0812">Transmembrane</keyword>
<feature type="transmembrane region" description="Helical" evidence="1">
    <location>
        <begin position="323"/>
        <end position="344"/>
    </location>
</feature>
<dbReference type="SUPFAM" id="SSF55073">
    <property type="entry name" value="Nucleotide cyclase"/>
    <property type="match status" value="1"/>
</dbReference>
<feature type="chain" id="PRO_5045450205" evidence="2">
    <location>
        <begin position="38"/>
        <end position="628"/>
    </location>
</feature>
<feature type="transmembrane region" description="Helical" evidence="1">
    <location>
        <begin position="229"/>
        <end position="255"/>
    </location>
</feature>
<dbReference type="RefSeq" id="WP_310370864.1">
    <property type="nucleotide sequence ID" value="NZ_JAVDXT010000001.1"/>
</dbReference>
<dbReference type="SMART" id="SM00267">
    <property type="entry name" value="GGDEF"/>
    <property type="match status" value="1"/>
</dbReference>
<evidence type="ECO:0000259" key="3">
    <source>
        <dbReference type="PROSITE" id="PS50887"/>
    </source>
</evidence>
<dbReference type="CDD" id="cd01949">
    <property type="entry name" value="GGDEF"/>
    <property type="match status" value="1"/>
</dbReference>
<keyword evidence="2" id="KW-0732">Signal</keyword>
<dbReference type="EMBL" id="JAVDXT010000001">
    <property type="protein sequence ID" value="MDR7376137.1"/>
    <property type="molecule type" value="Genomic_DNA"/>
</dbReference>
<feature type="transmembrane region" description="Helical" evidence="1">
    <location>
        <begin position="267"/>
        <end position="285"/>
    </location>
</feature>
<keyword evidence="1" id="KW-0472">Membrane</keyword>
<name>A0ABU2C479_9BURK</name>
<dbReference type="Gene3D" id="3.30.70.270">
    <property type="match status" value="1"/>
</dbReference>
<dbReference type="InterPro" id="IPR000160">
    <property type="entry name" value="GGDEF_dom"/>
</dbReference>
<reference evidence="4 5" key="1">
    <citation type="submission" date="2023-07" db="EMBL/GenBank/DDBJ databases">
        <title>Sorghum-associated microbial communities from plants grown in Nebraska, USA.</title>
        <authorList>
            <person name="Schachtman D."/>
        </authorList>
    </citation>
    <scope>NUCLEOTIDE SEQUENCE [LARGE SCALE GENOMIC DNA]</scope>
    <source>
        <strain evidence="4 5">BE313</strain>
    </source>
</reference>
<organism evidence="4 5">
    <name type="scientific">Rhodoferax ferrireducens</name>
    <dbReference type="NCBI Taxonomy" id="192843"/>
    <lineage>
        <taxon>Bacteria</taxon>
        <taxon>Pseudomonadati</taxon>
        <taxon>Pseudomonadota</taxon>
        <taxon>Betaproteobacteria</taxon>
        <taxon>Burkholderiales</taxon>
        <taxon>Comamonadaceae</taxon>
        <taxon>Rhodoferax</taxon>
    </lineage>
</organism>
<gene>
    <name evidence="4" type="ORF">J2X19_000795</name>
</gene>
<feature type="transmembrane region" description="Helical" evidence="1">
    <location>
        <begin position="297"/>
        <end position="317"/>
    </location>
</feature>
<dbReference type="Proteomes" id="UP001180487">
    <property type="component" value="Unassembled WGS sequence"/>
</dbReference>
<accession>A0ABU2C479</accession>
<dbReference type="InterPro" id="IPR029787">
    <property type="entry name" value="Nucleotide_cyclase"/>
</dbReference>
<sequence>MRFSTPTALLRTWLGWMAMAGLLALVSLFHAPAAAQAATSVGNAPEYLLGPGVQMLEDPGRSLVLEQVLQADTQQRFTPLASHGNASNFGLTQSAIWLRIHLQTQASTPAAWLLEVAFPSLDQVELFTPQDGGGFLRQVAGDQLPFTDRPLSHRNHVFPLQLRPDSSSTLYLRVTSEGTLSIPLRLWQPDALAQDDHGSYTALGVYFGLLAGLVLYNLLLFISIREKLYLAYIGFAAGMGLTQLGLTGFGAEFLWPTHPQWGNATTLSSAALAGLFGLLFTRLFLDTAAQARRLDRWLQGLGWLFAITAVGTLVLPYQLTARLLNLAGILFSVSIAGTGIYSLLRRQPGAGYFLGAWLVLVVAIVVKTTHNLGWLPSHPLVVNAILIGSALEMLVLALSLADRIRISRNDASKALTRVHETEQAALETLRESERQLEGRVLERTQALEQANQQLQQNEYQLALQANHDALTGLANRKLLDDRLAVAMAHAKRNQHGFAVLMLDLDGFKLVNDEYGHGAGDTVLQSVALRLTSTVRGVDTVARVGGDEFVLILDAVNSAASMMAIARKIREALATPITLDCGHVVQIDTSIGLAIYPVDGSSAEQLLAAADRAMYATKSSHQEAAASQR</sequence>
<dbReference type="Pfam" id="PF07695">
    <property type="entry name" value="7TMR-DISM_7TM"/>
    <property type="match status" value="1"/>
</dbReference>
<dbReference type="InterPro" id="IPR011622">
    <property type="entry name" value="7TMR_DISM_rcpt_extracell_dom2"/>
</dbReference>
<keyword evidence="5" id="KW-1185">Reference proteome</keyword>
<dbReference type="NCBIfam" id="TIGR00254">
    <property type="entry name" value="GGDEF"/>
    <property type="match status" value="1"/>
</dbReference>
<evidence type="ECO:0000256" key="2">
    <source>
        <dbReference type="SAM" id="SignalP"/>
    </source>
</evidence>
<dbReference type="PANTHER" id="PTHR46663">
    <property type="entry name" value="DIGUANYLATE CYCLASE DGCT-RELATED"/>
    <property type="match status" value="1"/>
</dbReference>
<keyword evidence="1" id="KW-1133">Transmembrane helix</keyword>